<feature type="transmembrane region" description="Helical" evidence="2">
    <location>
        <begin position="59"/>
        <end position="76"/>
    </location>
</feature>
<sequence length="110" mass="11414">MSLDDTRDEIARLEARIESLAEAAERSRKLIVIAKGAVALGGAALLLAAVGVVGWNTSLTVFAITAMLGGVVISGSSRSSREQALSAMAEAEEARRGLIDSIAPVSVRLH</sequence>
<dbReference type="RefSeq" id="WP_406856446.1">
    <property type="nucleotide sequence ID" value="NZ_CP157484.1"/>
</dbReference>
<evidence type="ECO:0000313" key="3">
    <source>
        <dbReference type="EMBL" id="XBO39601.1"/>
    </source>
</evidence>
<feature type="transmembrane region" description="Helical" evidence="2">
    <location>
        <begin position="30"/>
        <end position="53"/>
    </location>
</feature>
<keyword evidence="2" id="KW-1133">Transmembrane helix</keyword>
<proteinExistence type="predicted"/>
<dbReference type="AlphaFoldDB" id="A0AAU7JGU2"/>
<evidence type="ECO:0008006" key="4">
    <source>
        <dbReference type="Google" id="ProtNLM"/>
    </source>
</evidence>
<keyword evidence="1" id="KW-0175">Coiled coil</keyword>
<organism evidence="3">
    <name type="scientific">Alsobacter sp. KACC 23698</name>
    <dbReference type="NCBI Taxonomy" id="3149229"/>
    <lineage>
        <taxon>Bacteria</taxon>
        <taxon>Pseudomonadati</taxon>
        <taxon>Pseudomonadota</taxon>
        <taxon>Alphaproteobacteria</taxon>
        <taxon>Hyphomicrobiales</taxon>
        <taxon>Alsobacteraceae</taxon>
        <taxon>Alsobacter</taxon>
    </lineage>
</organism>
<accession>A0AAU7JGU2</accession>
<name>A0AAU7JGU2_9HYPH</name>
<evidence type="ECO:0000256" key="1">
    <source>
        <dbReference type="SAM" id="Coils"/>
    </source>
</evidence>
<keyword evidence="2" id="KW-0812">Transmembrane</keyword>
<gene>
    <name evidence="3" type="ORF">ABEG18_02115</name>
</gene>
<protein>
    <recommendedName>
        <fullName evidence="4">Phage holin family protein</fullName>
    </recommendedName>
</protein>
<evidence type="ECO:0000256" key="2">
    <source>
        <dbReference type="SAM" id="Phobius"/>
    </source>
</evidence>
<reference evidence="3" key="1">
    <citation type="submission" date="2024-05" db="EMBL/GenBank/DDBJ databases">
        <authorList>
            <person name="Kim S."/>
            <person name="Heo J."/>
            <person name="Choi H."/>
            <person name="Choi Y."/>
            <person name="Kwon S.-W."/>
            <person name="Kim Y."/>
        </authorList>
    </citation>
    <scope>NUCLEOTIDE SEQUENCE</scope>
    <source>
        <strain evidence="3">KACC 23698</strain>
    </source>
</reference>
<feature type="coiled-coil region" evidence="1">
    <location>
        <begin position="3"/>
        <end position="30"/>
    </location>
</feature>
<keyword evidence="2" id="KW-0472">Membrane</keyword>
<dbReference type="EMBL" id="CP157484">
    <property type="protein sequence ID" value="XBO39601.1"/>
    <property type="molecule type" value="Genomic_DNA"/>
</dbReference>